<dbReference type="InterPro" id="IPR002563">
    <property type="entry name" value="Flavin_Rdtase-like_dom"/>
</dbReference>
<dbReference type="PANTHER" id="PTHR33798">
    <property type="entry name" value="FLAVOPROTEIN OXYGENASE"/>
    <property type="match status" value="1"/>
</dbReference>
<dbReference type="SUPFAM" id="SSF50475">
    <property type="entry name" value="FMN-binding split barrel"/>
    <property type="match status" value="1"/>
</dbReference>
<dbReference type="GO" id="GO:0010181">
    <property type="term" value="F:FMN binding"/>
    <property type="evidence" value="ECO:0007669"/>
    <property type="project" value="InterPro"/>
</dbReference>
<dbReference type="InterPro" id="IPR012349">
    <property type="entry name" value="Split_barrel_FMN-bd"/>
</dbReference>
<dbReference type="Pfam" id="PF08369">
    <property type="entry name" value="PCP_red"/>
    <property type="match status" value="1"/>
</dbReference>
<evidence type="ECO:0000313" key="6">
    <source>
        <dbReference type="EMBL" id="SVA37246.1"/>
    </source>
</evidence>
<dbReference type="InterPro" id="IPR013580">
    <property type="entry name" value="LI-POR_suB-like_C"/>
</dbReference>
<name>A0A381VA44_9ZZZZ</name>
<dbReference type="AlphaFoldDB" id="A0A381VA44"/>
<organism evidence="6">
    <name type="scientific">marine metagenome</name>
    <dbReference type="NCBI Taxonomy" id="408172"/>
    <lineage>
        <taxon>unclassified sequences</taxon>
        <taxon>metagenomes</taxon>
        <taxon>ecological metagenomes</taxon>
    </lineage>
</organism>
<keyword evidence="2" id="KW-0285">Flavoprotein</keyword>
<comment type="cofactor">
    <cofactor evidence="1">
        <name>FMN</name>
        <dbReference type="ChEBI" id="CHEBI:58210"/>
    </cofactor>
</comment>
<keyword evidence="3" id="KW-0288">FMN</keyword>
<evidence type="ECO:0000256" key="2">
    <source>
        <dbReference type="ARBA" id="ARBA00022630"/>
    </source>
</evidence>
<dbReference type="Gene3D" id="2.30.110.10">
    <property type="entry name" value="Electron Transport, Fmn-binding Protein, Chain A"/>
    <property type="match status" value="1"/>
</dbReference>
<evidence type="ECO:0000256" key="3">
    <source>
        <dbReference type="ARBA" id="ARBA00022643"/>
    </source>
</evidence>
<dbReference type="SMART" id="SM00903">
    <property type="entry name" value="Flavin_Reduct"/>
    <property type="match status" value="1"/>
</dbReference>
<comment type="similarity">
    <text evidence="4">Belongs to the flavoredoxin family.</text>
</comment>
<accession>A0A381VA44</accession>
<reference evidence="6" key="1">
    <citation type="submission" date="2018-05" db="EMBL/GenBank/DDBJ databases">
        <authorList>
            <person name="Lanie J.A."/>
            <person name="Ng W.-L."/>
            <person name="Kazmierczak K.M."/>
            <person name="Andrzejewski T.M."/>
            <person name="Davidsen T.M."/>
            <person name="Wayne K.J."/>
            <person name="Tettelin H."/>
            <person name="Glass J.I."/>
            <person name="Rusch D."/>
            <person name="Podicherti R."/>
            <person name="Tsui H.-C.T."/>
            <person name="Winkler M.E."/>
        </authorList>
    </citation>
    <scope>NUCLEOTIDE SEQUENCE</scope>
</reference>
<sequence length="294" mass="33930">MSNRKNLPALEFYVTDTTTKEEIKIRPFWYSDIWIFPKLINIITTLDTEGRVNAAPYSFIMQYDVMSKNPRMILGFRQDSHTYINICNTGEFVINCPSADYIEDMMETARFYPAGVNELEQTRFTMIPSRKVKPPSILESPQIAECTLEETYELPKSNGIVIAKIETIVMDKGLKDLDRGERIKAMNLPIGLGDDSRRYYYHSLNYDAVMHELEDPPDAYRAADAATSMEWDTDALQSLMQIPPGVRKMVTDQTENFAREKGDERVTMKRFTELAEEAGMDEEFLNRFRSKSDT</sequence>
<dbReference type="InterPro" id="IPR042298">
    <property type="entry name" value="P-CP_red_C"/>
</dbReference>
<dbReference type="Pfam" id="PF01613">
    <property type="entry name" value="Flavin_Reduct"/>
    <property type="match status" value="1"/>
</dbReference>
<gene>
    <name evidence="6" type="ORF">METZ01_LOCUS90100</name>
</gene>
<evidence type="ECO:0000256" key="1">
    <source>
        <dbReference type="ARBA" id="ARBA00001917"/>
    </source>
</evidence>
<proteinExistence type="inferred from homology"/>
<protein>
    <recommendedName>
        <fullName evidence="5">Flavin reductase like domain-containing protein</fullName>
    </recommendedName>
</protein>
<dbReference type="PANTHER" id="PTHR33798:SF5">
    <property type="entry name" value="FLAVIN REDUCTASE LIKE DOMAIN-CONTAINING PROTEIN"/>
    <property type="match status" value="1"/>
</dbReference>
<dbReference type="GO" id="GO:0016491">
    <property type="term" value="F:oxidoreductase activity"/>
    <property type="evidence" value="ECO:0007669"/>
    <property type="project" value="InterPro"/>
</dbReference>
<dbReference type="GO" id="GO:0015995">
    <property type="term" value="P:chlorophyll biosynthetic process"/>
    <property type="evidence" value="ECO:0007669"/>
    <property type="project" value="InterPro"/>
</dbReference>
<dbReference type="GO" id="GO:0015979">
    <property type="term" value="P:photosynthesis"/>
    <property type="evidence" value="ECO:0007669"/>
    <property type="project" value="InterPro"/>
</dbReference>
<evidence type="ECO:0000256" key="4">
    <source>
        <dbReference type="ARBA" id="ARBA00038054"/>
    </source>
</evidence>
<dbReference type="EMBL" id="UINC01008268">
    <property type="protein sequence ID" value="SVA37246.1"/>
    <property type="molecule type" value="Genomic_DNA"/>
</dbReference>
<dbReference type="Gene3D" id="1.10.8.550">
    <property type="entry name" value="Proto-chlorophyllide reductase 57 kD subunit B"/>
    <property type="match status" value="1"/>
</dbReference>
<evidence type="ECO:0000259" key="5">
    <source>
        <dbReference type="SMART" id="SM00903"/>
    </source>
</evidence>
<feature type="domain" description="Flavin reductase like" evidence="5">
    <location>
        <begin position="33"/>
        <end position="183"/>
    </location>
</feature>